<dbReference type="OrthoDB" id="9781705at2"/>
<dbReference type="PROSITE" id="PS51257">
    <property type="entry name" value="PROKAR_LIPOPROTEIN"/>
    <property type="match status" value="1"/>
</dbReference>
<dbReference type="AlphaFoldDB" id="A0A560WDF2"/>
<gene>
    <name evidence="2" type="ORF">FB557_1221</name>
</gene>
<proteinExistence type="predicted"/>
<organism evidence="2 3">
    <name type="scientific">Marihabitans asiaticum</name>
    <dbReference type="NCBI Taxonomy" id="415218"/>
    <lineage>
        <taxon>Bacteria</taxon>
        <taxon>Bacillati</taxon>
        <taxon>Actinomycetota</taxon>
        <taxon>Actinomycetes</taxon>
        <taxon>Micrococcales</taxon>
        <taxon>Intrasporangiaceae</taxon>
        <taxon>Marihabitans</taxon>
    </lineage>
</organism>
<dbReference type="Gene3D" id="3.40.190.120">
    <property type="entry name" value="Osmoprotection protein (prox), domain 2"/>
    <property type="match status" value="1"/>
</dbReference>
<dbReference type="Proteomes" id="UP000315628">
    <property type="component" value="Unassembled WGS sequence"/>
</dbReference>
<dbReference type="EMBL" id="VIUW01000002">
    <property type="protein sequence ID" value="TWD15699.1"/>
    <property type="molecule type" value="Genomic_DNA"/>
</dbReference>
<name>A0A560WDF2_9MICO</name>
<evidence type="ECO:0000313" key="2">
    <source>
        <dbReference type="EMBL" id="TWD15699.1"/>
    </source>
</evidence>
<accession>A0A560WDF2</accession>
<evidence type="ECO:0000313" key="3">
    <source>
        <dbReference type="Proteomes" id="UP000315628"/>
    </source>
</evidence>
<dbReference type="GO" id="GO:0022857">
    <property type="term" value="F:transmembrane transporter activity"/>
    <property type="evidence" value="ECO:0007669"/>
    <property type="project" value="InterPro"/>
</dbReference>
<dbReference type="PROSITE" id="PS51318">
    <property type="entry name" value="TAT"/>
    <property type="match status" value="1"/>
</dbReference>
<protein>
    <submittedName>
        <fullName evidence="2">Osmoprotectant transport system substrate-binding protein</fullName>
    </submittedName>
</protein>
<evidence type="ECO:0000259" key="1">
    <source>
        <dbReference type="Pfam" id="PF04069"/>
    </source>
</evidence>
<reference evidence="2 3" key="1">
    <citation type="submission" date="2019-06" db="EMBL/GenBank/DDBJ databases">
        <title>Sequencing the genomes of 1000 actinobacteria strains.</title>
        <authorList>
            <person name="Klenk H.-P."/>
        </authorList>
    </citation>
    <scope>NUCLEOTIDE SEQUENCE [LARGE SCALE GENOMIC DNA]</scope>
    <source>
        <strain evidence="2 3">DSM 18935</strain>
    </source>
</reference>
<keyword evidence="3" id="KW-1185">Reference proteome</keyword>
<dbReference type="InterPro" id="IPR007210">
    <property type="entry name" value="ABC_Gly_betaine_transp_sub-bd"/>
</dbReference>
<sequence length="335" mass="36198">MTTPRPTQAISRRALLLGGTAAAALTGCGLGTGGGFTRSGTLSGAISGIDLDGLEAAVGSKNFSEQVLVGKMAVILLKSAGADVQDLTNIPGSASSRQAMLQGEIQVMWEYTGTAWIAYLGETDPIPDEQEQYEAVRQRDLEENDLVWLSPAPMNNTYGFATPRAKAEELGVEALSDLQDLDSGELSFCVESEFNNRNDGMDPMLQTYDLQRGREVPEDQVKVLDTGAIYEATDQGLCNFGEIFTTDGRIKALDLVVLEDDREFFPKYNLCPVVTSTVIEEFPQIRDLFAPVSEALTDDVLIELNARIDVEGEEPGDVAWEWLTGEGLVSEAEAG</sequence>
<dbReference type="SUPFAM" id="SSF53850">
    <property type="entry name" value="Periplasmic binding protein-like II"/>
    <property type="match status" value="1"/>
</dbReference>
<dbReference type="Gene3D" id="3.40.190.10">
    <property type="entry name" value="Periplasmic binding protein-like II"/>
    <property type="match status" value="1"/>
</dbReference>
<dbReference type="InterPro" id="IPR006311">
    <property type="entry name" value="TAT_signal"/>
</dbReference>
<feature type="domain" description="ABC-type glycine betaine transport system substrate-binding" evidence="1">
    <location>
        <begin position="58"/>
        <end position="324"/>
    </location>
</feature>
<comment type="caution">
    <text evidence="2">The sequence shown here is derived from an EMBL/GenBank/DDBJ whole genome shotgun (WGS) entry which is preliminary data.</text>
</comment>
<dbReference type="GO" id="GO:0043190">
    <property type="term" value="C:ATP-binding cassette (ABC) transporter complex"/>
    <property type="evidence" value="ECO:0007669"/>
    <property type="project" value="InterPro"/>
</dbReference>
<dbReference type="RefSeq" id="WP_144856615.1">
    <property type="nucleotide sequence ID" value="NZ_BAAAYT010000001.1"/>
</dbReference>
<dbReference type="Pfam" id="PF04069">
    <property type="entry name" value="OpuAC"/>
    <property type="match status" value="1"/>
</dbReference>
<dbReference type="CDD" id="cd13611">
    <property type="entry name" value="PBP2_YehZ"/>
    <property type="match status" value="1"/>
</dbReference>